<evidence type="ECO:0000313" key="1">
    <source>
        <dbReference type="EMBL" id="SCB08474.1"/>
    </source>
</evidence>
<dbReference type="EMBL" id="FMAG01000001">
    <property type="protein sequence ID" value="SCB08474.1"/>
    <property type="molecule type" value="Genomic_DNA"/>
</dbReference>
<gene>
    <name evidence="1" type="ORF">GA0061103_1233</name>
</gene>
<name>A0A1C3TZ37_9HYPH</name>
<proteinExistence type="predicted"/>
<dbReference type="Proteomes" id="UP000199101">
    <property type="component" value="Unassembled WGS sequence"/>
</dbReference>
<organism evidence="1 2">
    <name type="scientific">Rhizobium multihospitium</name>
    <dbReference type="NCBI Taxonomy" id="410764"/>
    <lineage>
        <taxon>Bacteria</taxon>
        <taxon>Pseudomonadati</taxon>
        <taxon>Pseudomonadota</taxon>
        <taxon>Alphaproteobacteria</taxon>
        <taxon>Hyphomicrobiales</taxon>
        <taxon>Rhizobiaceae</taxon>
        <taxon>Rhizobium/Agrobacterium group</taxon>
        <taxon>Rhizobium</taxon>
    </lineage>
</organism>
<dbReference type="STRING" id="410764.GA0061103_1233"/>
<dbReference type="AlphaFoldDB" id="A0A1C3TZ37"/>
<evidence type="ECO:0000313" key="2">
    <source>
        <dbReference type="Proteomes" id="UP000199101"/>
    </source>
</evidence>
<reference evidence="2" key="1">
    <citation type="submission" date="2016-08" db="EMBL/GenBank/DDBJ databases">
        <authorList>
            <person name="Varghese N."/>
            <person name="Submissions Spin"/>
        </authorList>
    </citation>
    <scope>NUCLEOTIDE SEQUENCE [LARGE SCALE GENOMIC DNA]</scope>
    <source>
        <strain evidence="2">HAMBI 2975</strain>
    </source>
</reference>
<sequence length="79" mass="8837">MLEDTQKTMPKKNATMSGVTISVLESPSDADRRAILAPLDAFNTTKAGNENYEPIAIKTSKLNPRNSQGLIRFRCLYRH</sequence>
<accession>A0A1C3TZ37</accession>
<protein>
    <submittedName>
        <fullName evidence="1">Uncharacterized protein</fullName>
    </submittedName>
</protein>
<keyword evidence="2" id="KW-1185">Reference proteome</keyword>